<evidence type="ECO:0000313" key="2">
    <source>
        <dbReference type="Proteomes" id="UP000596902"/>
    </source>
</evidence>
<accession>A0A8H7B872</accession>
<evidence type="ECO:0000313" key="1">
    <source>
        <dbReference type="EMBL" id="KAF7676858.1"/>
    </source>
</evidence>
<dbReference type="EMBL" id="JAAABM010000006">
    <property type="protein sequence ID" value="KAF7676858.1"/>
    <property type="molecule type" value="Genomic_DNA"/>
</dbReference>
<protein>
    <submittedName>
        <fullName evidence="1">Uncharacterized protein</fullName>
    </submittedName>
</protein>
<organism evidence="1 2">
    <name type="scientific">Alternaria burnsii</name>
    <dbReference type="NCBI Taxonomy" id="1187904"/>
    <lineage>
        <taxon>Eukaryota</taxon>
        <taxon>Fungi</taxon>
        <taxon>Dikarya</taxon>
        <taxon>Ascomycota</taxon>
        <taxon>Pezizomycotina</taxon>
        <taxon>Dothideomycetes</taxon>
        <taxon>Pleosporomycetidae</taxon>
        <taxon>Pleosporales</taxon>
        <taxon>Pleosporineae</taxon>
        <taxon>Pleosporaceae</taxon>
        <taxon>Alternaria</taxon>
        <taxon>Alternaria sect. Alternaria</taxon>
    </lineage>
</organism>
<dbReference type="RefSeq" id="XP_038787067.1">
    <property type="nucleotide sequence ID" value="XM_038930117.1"/>
</dbReference>
<reference evidence="1" key="1">
    <citation type="submission" date="2020-01" db="EMBL/GenBank/DDBJ databases">
        <authorList>
            <person name="Feng Z.H.Z."/>
        </authorList>
    </citation>
    <scope>NUCLEOTIDE SEQUENCE</scope>
    <source>
        <strain evidence="1">CBS107.38</strain>
    </source>
</reference>
<comment type="caution">
    <text evidence="1">The sequence shown here is derived from an EMBL/GenBank/DDBJ whole genome shotgun (WGS) entry which is preliminary data.</text>
</comment>
<keyword evidence="2" id="KW-1185">Reference proteome</keyword>
<sequence>MSSSSGNASGISAVIQSCSDCSTRQLPAPAVNQSIFEESLHQRLSLHRAFKFTAAIVEDIQAANDSGITPILISVGLDGWACDIRMIHPWMQASNLLFELVIRTAKPVYGMTDRFAVRHGNIYWWTYQSKAIWQALEQGAGHDEKADELIAAWKLLQSSKDVAFGMSSGRNVVDTTPHFPEVE</sequence>
<reference evidence="1" key="2">
    <citation type="submission" date="2020-08" db="EMBL/GenBank/DDBJ databases">
        <title>Draft Genome Sequence of Cumin Blight Pathogen Alternaria burnsii.</title>
        <authorList>
            <person name="Feng Z."/>
        </authorList>
    </citation>
    <scope>NUCLEOTIDE SEQUENCE</scope>
    <source>
        <strain evidence="1">CBS107.38</strain>
    </source>
</reference>
<dbReference type="AlphaFoldDB" id="A0A8H7B872"/>
<dbReference type="Proteomes" id="UP000596902">
    <property type="component" value="Unassembled WGS sequence"/>
</dbReference>
<gene>
    <name evidence="1" type="ORF">GT037_005070</name>
</gene>
<name>A0A8H7B872_9PLEO</name>
<proteinExistence type="predicted"/>
<dbReference type="GeneID" id="62203295"/>